<reference evidence="1" key="2">
    <citation type="journal article" date="2024" name="Plant">
        <title>Genomic evolution and insights into agronomic trait innovations of Sesamum species.</title>
        <authorList>
            <person name="Miao H."/>
            <person name="Wang L."/>
            <person name="Qu L."/>
            <person name="Liu H."/>
            <person name="Sun Y."/>
            <person name="Le M."/>
            <person name="Wang Q."/>
            <person name="Wei S."/>
            <person name="Zheng Y."/>
            <person name="Lin W."/>
            <person name="Duan Y."/>
            <person name="Cao H."/>
            <person name="Xiong S."/>
            <person name="Wang X."/>
            <person name="Wei L."/>
            <person name="Li C."/>
            <person name="Ma Q."/>
            <person name="Ju M."/>
            <person name="Zhao R."/>
            <person name="Li G."/>
            <person name="Mu C."/>
            <person name="Tian Q."/>
            <person name="Mei H."/>
            <person name="Zhang T."/>
            <person name="Gao T."/>
            <person name="Zhang H."/>
        </authorList>
    </citation>
    <scope>NUCLEOTIDE SEQUENCE</scope>
    <source>
        <strain evidence="1">G01</strain>
    </source>
</reference>
<name>A0AAW2PHN8_9LAMI</name>
<dbReference type="EMBL" id="JACGWK010000005">
    <property type="protein sequence ID" value="KAL0354354.1"/>
    <property type="molecule type" value="Genomic_DNA"/>
</dbReference>
<dbReference type="InterPro" id="IPR012337">
    <property type="entry name" value="RNaseH-like_sf"/>
</dbReference>
<proteinExistence type="predicted"/>
<dbReference type="Gene3D" id="3.30.420.10">
    <property type="entry name" value="Ribonuclease H-like superfamily/Ribonuclease H"/>
    <property type="match status" value="1"/>
</dbReference>
<dbReference type="GO" id="GO:0003676">
    <property type="term" value="F:nucleic acid binding"/>
    <property type="evidence" value="ECO:0007669"/>
    <property type="project" value="InterPro"/>
</dbReference>
<gene>
    <name evidence="1" type="ORF">Sangu_1016700</name>
</gene>
<reference evidence="1" key="1">
    <citation type="submission" date="2020-06" db="EMBL/GenBank/DDBJ databases">
        <authorList>
            <person name="Li T."/>
            <person name="Hu X."/>
            <person name="Zhang T."/>
            <person name="Song X."/>
            <person name="Zhang H."/>
            <person name="Dai N."/>
            <person name="Sheng W."/>
            <person name="Hou X."/>
            <person name="Wei L."/>
        </authorList>
    </citation>
    <scope>NUCLEOTIDE SEQUENCE</scope>
    <source>
        <strain evidence="1">G01</strain>
        <tissue evidence="1">Leaf</tissue>
    </source>
</reference>
<comment type="caution">
    <text evidence="1">The sequence shown here is derived from an EMBL/GenBank/DDBJ whole genome shotgun (WGS) entry which is preliminary data.</text>
</comment>
<dbReference type="InterPro" id="IPR036397">
    <property type="entry name" value="RNaseH_sf"/>
</dbReference>
<organism evidence="1">
    <name type="scientific">Sesamum angustifolium</name>
    <dbReference type="NCBI Taxonomy" id="2727405"/>
    <lineage>
        <taxon>Eukaryota</taxon>
        <taxon>Viridiplantae</taxon>
        <taxon>Streptophyta</taxon>
        <taxon>Embryophyta</taxon>
        <taxon>Tracheophyta</taxon>
        <taxon>Spermatophyta</taxon>
        <taxon>Magnoliopsida</taxon>
        <taxon>eudicotyledons</taxon>
        <taxon>Gunneridae</taxon>
        <taxon>Pentapetalae</taxon>
        <taxon>asterids</taxon>
        <taxon>lamiids</taxon>
        <taxon>Lamiales</taxon>
        <taxon>Pedaliaceae</taxon>
        <taxon>Sesamum</taxon>
    </lineage>
</organism>
<dbReference type="SUPFAM" id="SSF53098">
    <property type="entry name" value="Ribonuclease H-like"/>
    <property type="match status" value="1"/>
</dbReference>
<protein>
    <recommendedName>
        <fullName evidence="2">Reverse transcriptase domain-containing protein</fullName>
    </recommendedName>
</protein>
<dbReference type="PANTHER" id="PTHR48475:SF2">
    <property type="entry name" value="RIBONUCLEASE H"/>
    <property type="match status" value="1"/>
</dbReference>
<sequence>MEEDKGNWLLHGDGSSTLTGSGARVVLTSSEGNEVEYAFCFDFKASNHEAEYDVITVAIRMPSHAGAKNLIAYTDS</sequence>
<evidence type="ECO:0000313" key="1">
    <source>
        <dbReference type="EMBL" id="KAL0354354.1"/>
    </source>
</evidence>
<accession>A0AAW2PHN8</accession>
<evidence type="ECO:0008006" key="2">
    <source>
        <dbReference type="Google" id="ProtNLM"/>
    </source>
</evidence>
<dbReference type="AlphaFoldDB" id="A0AAW2PHN8"/>
<dbReference type="PANTHER" id="PTHR48475">
    <property type="entry name" value="RIBONUCLEASE H"/>
    <property type="match status" value="1"/>
</dbReference>